<protein>
    <submittedName>
        <fullName evidence="2">Osm1 protein</fullName>
    </submittedName>
</protein>
<evidence type="ECO:0000313" key="3">
    <source>
        <dbReference type="Proteomes" id="UP000649617"/>
    </source>
</evidence>
<dbReference type="AlphaFoldDB" id="A0A812LYA9"/>
<comment type="caution">
    <text evidence="2">The sequence shown here is derived from an EMBL/GenBank/DDBJ whole genome shotgun (WGS) entry which is preliminary data.</text>
</comment>
<dbReference type="EMBL" id="CAJNIZ010006335">
    <property type="protein sequence ID" value="CAE7249120.1"/>
    <property type="molecule type" value="Genomic_DNA"/>
</dbReference>
<proteinExistence type="predicted"/>
<feature type="region of interest" description="Disordered" evidence="1">
    <location>
        <begin position="71"/>
        <end position="90"/>
    </location>
</feature>
<dbReference type="Proteomes" id="UP000649617">
    <property type="component" value="Unassembled WGS sequence"/>
</dbReference>
<dbReference type="Gene3D" id="2.130.10.30">
    <property type="entry name" value="Regulator of chromosome condensation 1/beta-lactamase-inhibitor protein II"/>
    <property type="match status" value="1"/>
</dbReference>
<evidence type="ECO:0000256" key="1">
    <source>
        <dbReference type="SAM" id="MobiDB-lite"/>
    </source>
</evidence>
<feature type="non-terminal residue" evidence="2">
    <location>
        <position position="1"/>
    </location>
</feature>
<dbReference type="InterPro" id="IPR009091">
    <property type="entry name" value="RCC1/BLIP-II"/>
</dbReference>
<sequence>GAVVTWGDDSCGGDSTEVQEQLKDVLTIRSTSFAFAALRRDGKVITWGCPSAGGDSSALLQELEDVNRYLPPPSTKRCSKRRKRSCEREP</sequence>
<organism evidence="2 3">
    <name type="scientific">Symbiodinium pilosum</name>
    <name type="common">Dinoflagellate</name>
    <dbReference type="NCBI Taxonomy" id="2952"/>
    <lineage>
        <taxon>Eukaryota</taxon>
        <taxon>Sar</taxon>
        <taxon>Alveolata</taxon>
        <taxon>Dinophyceae</taxon>
        <taxon>Suessiales</taxon>
        <taxon>Symbiodiniaceae</taxon>
        <taxon>Symbiodinium</taxon>
    </lineage>
</organism>
<evidence type="ECO:0000313" key="2">
    <source>
        <dbReference type="EMBL" id="CAE7249120.1"/>
    </source>
</evidence>
<accession>A0A812LYA9</accession>
<feature type="compositionally biased region" description="Basic residues" evidence="1">
    <location>
        <begin position="77"/>
        <end position="90"/>
    </location>
</feature>
<name>A0A812LYA9_SYMPI</name>
<dbReference type="SUPFAM" id="SSF50985">
    <property type="entry name" value="RCC1/BLIP-II"/>
    <property type="match status" value="1"/>
</dbReference>
<keyword evidence="3" id="KW-1185">Reference proteome</keyword>
<feature type="non-terminal residue" evidence="2">
    <location>
        <position position="90"/>
    </location>
</feature>
<gene>
    <name evidence="2" type="primary">osm1</name>
    <name evidence="2" type="ORF">SPIL2461_LOCUS4691</name>
</gene>
<reference evidence="2" key="1">
    <citation type="submission" date="2021-02" db="EMBL/GenBank/DDBJ databases">
        <authorList>
            <person name="Dougan E. K."/>
            <person name="Rhodes N."/>
            <person name="Thang M."/>
            <person name="Chan C."/>
        </authorList>
    </citation>
    <scope>NUCLEOTIDE SEQUENCE</scope>
</reference>